<dbReference type="AlphaFoldDB" id="X1JI75"/>
<protein>
    <submittedName>
        <fullName evidence="1">Uncharacterized protein</fullName>
    </submittedName>
</protein>
<dbReference type="Pfam" id="PF13181">
    <property type="entry name" value="TPR_8"/>
    <property type="match status" value="1"/>
</dbReference>
<dbReference type="EMBL" id="BARV01002580">
    <property type="protein sequence ID" value="GAH93752.1"/>
    <property type="molecule type" value="Genomic_DNA"/>
</dbReference>
<accession>X1JI75</accession>
<proteinExistence type="predicted"/>
<sequence>MGKLKPSPYILDNFLAYQESATCCLNLGDYYSSVGNIEQAISAYNKATQFTEDKRSIAIAHYRLGLINLKGEEYEQALMEKVLSQKFYPLYIKDFTFDNFAQAFIEIGN</sequence>
<dbReference type="Gene3D" id="1.25.40.10">
    <property type="entry name" value="Tetratricopeptide repeat domain"/>
    <property type="match status" value="1"/>
</dbReference>
<gene>
    <name evidence="1" type="ORF">S06H3_06599</name>
</gene>
<evidence type="ECO:0000313" key="1">
    <source>
        <dbReference type="EMBL" id="GAH93752.1"/>
    </source>
</evidence>
<name>X1JI75_9ZZZZ</name>
<dbReference type="SUPFAM" id="SSF48452">
    <property type="entry name" value="TPR-like"/>
    <property type="match status" value="1"/>
</dbReference>
<organism evidence="1">
    <name type="scientific">marine sediment metagenome</name>
    <dbReference type="NCBI Taxonomy" id="412755"/>
    <lineage>
        <taxon>unclassified sequences</taxon>
        <taxon>metagenomes</taxon>
        <taxon>ecological metagenomes</taxon>
    </lineage>
</organism>
<dbReference type="PROSITE" id="PS50005">
    <property type="entry name" value="TPR"/>
    <property type="match status" value="1"/>
</dbReference>
<comment type="caution">
    <text evidence="1">The sequence shown here is derived from an EMBL/GenBank/DDBJ whole genome shotgun (WGS) entry which is preliminary data.</text>
</comment>
<dbReference type="InterPro" id="IPR011990">
    <property type="entry name" value="TPR-like_helical_dom_sf"/>
</dbReference>
<dbReference type="InterPro" id="IPR019734">
    <property type="entry name" value="TPR_rpt"/>
</dbReference>
<feature type="non-terminal residue" evidence="1">
    <location>
        <position position="109"/>
    </location>
</feature>
<reference evidence="1" key="1">
    <citation type="journal article" date="2014" name="Front. Microbiol.">
        <title>High frequency of phylogenetically diverse reductive dehalogenase-homologous genes in deep subseafloor sedimentary metagenomes.</title>
        <authorList>
            <person name="Kawai M."/>
            <person name="Futagami T."/>
            <person name="Toyoda A."/>
            <person name="Takaki Y."/>
            <person name="Nishi S."/>
            <person name="Hori S."/>
            <person name="Arai W."/>
            <person name="Tsubouchi T."/>
            <person name="Morono Y."/>
            <person name="Uchiyama I."/>
            <person name="Ito T."/>
            <person name="Fujiyama A."/>
            <person name="Inagaki F."/>
            <person name="Takami H."/>
        </authorList>
    </citation>
    <scope>NUCLEOTIDE SEQUENCE</scope>
    <source>
        <strain evidence="1">Expedition CK06-06</strain>
    </source>
</reference>